<keyword evidence="5 8" id="KW-1133">Transmembrane helix</keyword>
<comment type="subcellular location">
    <subcellularLocation>
        <location evidence="1">Membrane</location>
        <topology evidence="1">Single-pass membrane protein</topology>
    </subcellularLocation>
</comment>
<evidence type="ECO:0000256" key="3">
    <source>
        <dbReference type="ARBA" id="ARBA00022692"/>
    </source>
</evidence>
<dbReference type="GO" id="GO:0009897">
    <property type="term" value="C:external side of plasma membrane"/>
    <property type="evidence" value="ECO:0007669"/>
    <property type="project" value="TreeGrafter"/>
</dbReference>
<evidence type="ECO:0000256" key="8">
    <source>
        <dbReference type="SAM" id="Phobius"/>
    </source>
</evidence>
<evidence type="ECO:0000259" key="10">
    <source>
        <dbReference type="Pfam" id="PF09238"/>
    </source>
</evidence>
<dbReference type="InterPro" id="IPR015319">
    <property type="entry name" value="IL-4_rcpt-alpha_N"/>
</dbReference>
<comment type="caution">
    <text evidence="11">The sequence shown here is derived from an EMBL/GenBank/DDBJ whole genome shotgun (WGS) entry which is preliminary data.</text>
</comment>
<feature type="transmembrane region" description="Helical" evidence="8">
    <location>
        <begin position="241"/>
        <end position="266"/>
    </location>
</feature>
<keyword evidence="3 8" id="KW-0812">Transmembrane</keyword>
<feature type="domain" description="Interleukin-4 receptor alpha N-terminal" evidence="10">
    <location>
        <begin position="33"/>
        <end position="130"/>
    </location>
</feature>
<evidence type="ECO:0000256" key="9">
    <source>
        <dbReference type="SAM" id="SignalP"/>
    </source>
</evidence>
<proteinExistence type="predicted"/>
<evidence type="ECO:0000256" key="2">
    <source>
        <dbReference type="ARBA" id="ARBA00022553"/>
    </source>
</evidence>
<dbReference type="EMBL" id="WNYA01000008">
    <property type="protein sequence ID" value="KAG8557938.1"/>
    <property type="molecule type" value="Genomic_DNA"/>
</dbReference>
<dbReference type="GO" id="GO:0002532">
    <property type="term" value="P:production of molecular mediator involved in inflammatory response"/>
    <property type="evidence" value="ECO:0007669"/>
    <property type="project" value="InterPro"/>
</dbReference>
<feature type="chain" id="PRO_5043484930" description="Interleukin-4 receptor alpha N-terminal domain-containing protein" evidence="9">
    <location>
        <begin position="28"/>
        <end position="766"/>
    </location>
</feature>
<sequence length="766" mass="88643">MMKISVFWQTHASIIWPPVFLATICTALENLHISNLDCYNDYLTEMFCTWEVPEATTNCSEDYLLEYNHFPHRASSCAPENKPRSDSRSPNECICYIQAEYFVAADIYDIQLMSRGGHFHDLTIVPANKVKPKTPKNVSMEQGDEEVVIVRWDSGYTAEDYLFQQLVFEVQTSTIQEPKEVTTLQEVESCYIMKKRLFRRRQDYTVKVRSKPNGVDYNGVWSEWSPAAVWHNDYDLQFHDIMVITIPSSAAAIFICLFLCWAASYLCKKRWLSKIPDPGRSQLLFTLMNEPQVSGIKSDTDCNIVPFKGNMMQDKIICPRHILTRDHNLMDRRDVHKIILIPEETFIEKPLDISPLHEDLNSAEESAEDEADDTDCLTLECDVINKMFLELLEGDTEEDKVMEHNRSSFLADFCRTYDTSELVCTSYMNGNLPVTSSLCFGEGNVLRDCSSVQIMEYSCKNNDNNMEYSYKNNDNNMEYSYKNNDNNMEYSYKNNDNNMEYSYKNNDNNMEYSCENIDKNMENSCKNIDNTMEYEPTAYLHTISTRSDILQPVYHQWKPLYTHYHPKAQNDTTKSSKTSPGLNQITDYQSFDTAAQQPSKNVAHINYTTIDTGYKSFQNLLRVHSRELDSQCEIVDTEDLQMRHVLTMYYNNTLQSCVTDEAAMKTHPSPVSEEFSDKPGADCDPRQVVQDSHIVRVPYALTFDISDHMRNLHQISGLTSDHEGARYKPVLVMSFDCTNSRARLEVDFAAWYNPLQMCNIKTIQQY</sequence>
<dbReference type="InterPro" id="IPR013783">
    <property type="entry name" value="Ig-like_fold"/>
</dbReference>
<dbReference type="GO" id="GO:0004896">
    <property type="term" value="F:cytokine receptor activity"/>
    <property type="evidence" value="ECO:0007669"/>
    <property type="project" value="InterPro"/>
</dbReference>
<dbReference type="InterPro" id="IPR036116">
    <property type="entry name" value="FN3_sf"/>
</dbReference>
<dbReference type="AlphaFoldDB" id="A0AAV7AIN2"/>
<keyword evidence="2" id="KW-0597">Phosphoprotein</keyword>
<evidence type="ECO:0000256" key="1">
    <source>
        <dbReference type="ARBA" id="ARBA00004167"/>
    </source>
</evidence>
<evidence type="ECO:0000256" key="6">
    <source>
        <dbReference type="ARBA" id="ARBA00023136"/>
    </source>
</evidence>
<keyword evidence="7" id="KW-0675">Receptor</keyword>
<evidence type="ECO:0000313" key="11">
    <source>
        <dbReference type="EMBL" id="KAG8557938.1"/>
    </source>
</evidence>
<evidence type="ECO:0000256" key="5">
    <source>
        <dbReference type="ARBA" id="ARBA00022989"/>
    </source>
</evidence>
<evidence type="ECO:0000256" key="4">
    <source>
        <dbReference type="ARBA" id="ARBA00022729"/>
    </source>
</evidence>
<accession>A0AAV7AIN2</accession>
<evidence type="ECO:0000313" key="12">
    <source>
        <dbReference type="Proteomes" id="UP000824782"/>
    </source>
</evidence>
<reference evidence="11" key="1">
    <citation type="thesis" date="2020" institute="ProQuest LLC" country="789 East Eisenhower Parkway, Ann Arbor, MI, USA">
        <title>Comparative Genomics and Chromosome Evolution.</title>
        <authorList>
            <person name="Mudd A.B."/>
        </authorList>
    </citation>
    <scope>NUCLEOTIDE SEQUENCE</scope>
    <source>
        <strain evidence="11">237g6f4</strain>
        <tissue evidence="11">Blood</tissue>
    </source>
</reference>
<name>A0AAV7AIN2_ENGPU</name>
<dbReference type="SUPFAM" id="SSF49265">
    <property type="entry name" value="Fibronectin type III"/>
    <property type="match status" value="2"/>
</dbReference>
<organism evidence="11 12">
    <name type="scientific">Engystomops pustulosus</name>
    <name type="common">Tungara frog</name>
    <name type="synonym">Physalaemus pustulosus</name>
    <dbReference type="NCBI Taxonomy" id="76066"/>
    <lineage>
        <taxon>Eukaryota</taxon>
        <taxon>Metazoa</taxon>
        <taxon>Chordata</taxon>
        <taxon>Craniata</taxon>
        <taxon>Vertebrata</taxon>
        <taxon>Euteleostomi</taxon>
        <taxon>Amphibia</taxon>
        <taxon>Batrachia</taxon>
        <taxon>Anura</taxon>
        <taxon>Neobatrachia</taxon>
        <taxon>Hyloidea</taxon>
        <taxon>Leptodactylidae</taxon>
        <taxon>Leiuperinae</taxon>
        <taxon>Engystomops</taxon>
    </lineage>
</organism>
<protein>
    <recommendedName>
        <fullName evidence="10">Interleukin-4 receptor alpha N-terminal domain-containing protein</fullName>
    </recommendedName>
</protein>
<evidence type="ECO:0000256" key="7">
    <source>
        <dbReference type="ARBA" id="ARBA00023170"/>
    </source>
</evidence>
<feature type="signal peptide" evidence="9">
    <location>
        <begin position="1"/>
        <end position="27"/>
    </location>
</feature>
<keyword evidence="12" id="KW-1185">Reference proteome</keyword>
<dbReference type="Proteomes" id="UP000824782">
    <property type="component" value="Unassembled WGS sequence"/>
</dbReference>
<keyword evidence="4 9" id="KW-0732">Signal</keyword>
<dbReference type="PANTHER" id="PTHR23037:SF32">
    <property type="entry name" value="INTERLEUKIN-4 RECEPTOR SUBUNIT ALPHA"/>
    <property type="match status" value="1"/>
</dbReference>
<gene>
    <name evidence="11" type="ORF">GDO81_016786</name>
</gene>
<dbReference type="Pfam" id="PF09238">
    <property type="entry name" value="IL4Ra_N"/>
    <property type="match status" value="1"/>
</dbReference>
<keyword evidence="6 8" id="KW-0472">Membrane</keyword>
<dbReference type="Gene3D" id="2.60.40.10">
    <property type="entry name" value="Immunoglobulins"/>
    <property type="match status" value="2"/>
</dbReference>
<dbReference type="PANTHER" id="PTHR23037">
    <property type="entry name" value="CYTOKINE RECEPTOR"/>
    <property type="match status" value="1"/>
</dbReference>